<dbReference type="PANTHER" id="PTHR45639:SF4">
    <property type="entry name" value="HSC70CB, ISOFORM G"/>
    <property type="match status" value="1"/>
</dbReference>
<comment type="similarity">
    <text evidence="1">Belongs to the heat shock protein 70 family.</text>
</comment>
<dbReference type="Gene3D" id="3.30.30.30">
    <property type="match status" value="1"/>
</dbReference>
<dbReference type="SUPFAM" id="SSF100934">
    <property type="entry name" value="Heat shock protein 70kD (HSP70), C-terminal subdomain"/>
    <property type="match status" value="1"/>
</dbReference>
<dbReference type="AlphaFoldDB" id="A0A0C2JE92"/>
<gene>
    <name evidence="4" type="ORF">RF11_14302</name>
</gene>
<evidence type="ECO:0000313" key="5">
    <source>
        <dbReference type="Proteomes" id="UP000031668"/>
    </source>
</evidence>
<evidence type="ECO:0000256" key="1">
    <source>
        <dbReference type="ARBA" id="ARBA00007381"/>
    </source>
</evidence>
<dbReference type="InterPro" id="IPR013126">
    <property type="entry name" value="Hsp_70_fam"/>
</dbReference>
<dbReference type="Gene3D" id="1.20.1270.10">
    <property type="match status" value="1"/>
</dbReference>
<comment type="caution">
    <text evidence="4">The sequence shown here is derived from an EMBL/GenBank/DDBJ whole genome shotgun (WGS) entry which is preliminary data.</text>
</comment>
<keyword evidence="4" id="KW-0346">Stress response</keyword>
<dbReference type="InterPro" id="IPR029048">
    <property type="entry name" value="HSP70_C_sf"/>
</dbReference>
<protein>
    <submittedName>
        <fullName evidence="4">Heat shock 70 kDa protein 4L</fullName>
    </submittedName>
</protein>
<reference evidence="4 5" key="1">
    <citation type="journal article" date="2014" name="Genome Biol. Evol.">
        <title>The genome of the myxosporean Thelohanellus kitauei shows adaptations to nutrient acquisition within its fish host.</title>
        <authorList>
            <person name="Yang Y."/>
            <person name="Xiong J."/>
            <person name="Zhou Z."/>
            <person name="Huo F."/>
            <person name="Miao W."/>
            <person name="Ran C."/>
            <person name="Liu Y."/>
            <person name="Zhang J."/>
            <person name="Feng J."/>
            <person name="Wang M."/>
            <person name="Wang M."/>
            <person name="Wang L."/>
            <person name="Yao B."/>
        </authorList>
    </citation>
    <scope>NUCLEOTIDE SEQUENCE [LARGE SCALE GENOMIC DNA]</scope>
    <source>
        <strain evidence="4">Wuqing</strain>
    </source>
</reference>
<dbReference type="OrthoDB" id="434160at2759"/>
<dbReference type="CDD" id="cd11732">
    <property type="entry name" value="ASKHA_NBD_HSP70_HSP105-110-like"/>
    <property type="match status" value="1"/>
</dbReference>
<evidence type="ECO:0000256" key="3">
    <source>
        <dbReference type="ARBA" id="ARBA00022840"/>
    </source>
</evidence>
<keyword evidence="5" id="KW-1185">Reference proteome</keyword>
<dbReference type="FunFam" id="3.90.640.10:FF:000004">
    <property type="entry name" value="Heat shock 70 kDa protein 4"/>
    <property type="match status" value="1"/>
</dbReference>
<dbReference type="FunFam" id="3.30.30.30:FF:000002">
    <property type="entry name" value="Heat shock 70 kDa protein 4"/>
    <property type="match status" value="1"/>
</dbReference>
<dbReference type="GO" id="GO:0005524">
    <property type="term" value="F:ATP binding"/>
    <property type="evidence" value="ECO:0007669"/>
    <property type="project" value="UniProtKB-KW"/>
</dbReference>
<dbReference type="Gene3D" id="3.30.420.40">
    <property type="match status" value="2"/>
</dbReference>
<name>A0A0C2JE92_THEKT</name>
<accession>A0A0C2JE92</accession>
<proteinExistence type="inferred from homology"/>
<evidence type="ECO:0000256" key="2">
    <source>
        <dbReference type="ARBA" id="ARBA00022741"/>
    </source>
</evidence>
<sequence>MSAAGYDFGSKNSYVALLRNGVIDTIDNDMSYRATPTAVSFTSSMRLTGNLASSQTIMNFQNTFFAFKNLIGLLHDDPVAQFEMQHAPVDFIKMDDGTVGVSAQYLGNPVVFSISQLVTMMVSDLKKTTLMHTPTMPPCVFSVPNYFTECQRRSFLAAIEAADITPGCLISDTLAVCLNYVLYKADLPKIGEVPHMVAFVDVGYSSTQVCIASFNERKVRVQSSLGSNCFGGRIFDRILCEKFCSDFHKQHGLSIKENGRAYLKLLNESEKVKKKLSGTTVSIPANVECIMNDVDFNSKVCRDEFDVLCEELYTKFRGFLISVLQACRVSVDKIDVVETVGGSSRIPGLKKIISEVFGKEISTTMNLDEAVVRGCAIKSAFISRNSKIYNLEVTDAMTLNYSVLYDGKDGEQNQLMVYGLGYLFPAKSELVFPPNEEFTFIVSQTDAWGNVHQVGHCKSVVVLPLDFIPEKLAFHVNVDSSGIFSVLKAFVFARKTQEFSGQDPDLESNNNEAINEAQETPFEFQYSRDFTKFIPNAQNIEKEMLAQIKTEKDISDSKNELEDFIYSSKDKYASIYRPYITNEEFLMISEMLSKKQEWLSGDGERQPAQVYKDHLKEMKDAFLPFKSRSDNRNRIITDIGQRFRSFGRSIKDLFVTSTRTKPNTSRKSN</sequence>
<dbReference type="GO" id="GO:0005634">
    <property type="term" value="C:nucleus"/>
    <property type="evidence" value="ECO:0007669"/>
    <property type="project" value="TreeGrafter"/>
</dbReference>
<dbReference type="GO" id="GO:0140662">
    <property type="term" value="F:ATP-dependent protein folding chaperone"/>
    <property type="evidence" value="ECO:0007669"/>
    <property type="project" value="InterPro"/>
</dbReference>
<dbReference type="InterPro" id="IPR043129">
    <property type="entry name" value="ATPase_NBD"/>
</dbReference>
<organism evidence="4 5">
    <name type="scientific">Thelohanellus kitauei</name>
    <name type="common">Myxosporean</name>
    <dbReference type="NCBI Taxonomy" id="669202"/>
    <lineage>
        <taxon>Eukaryota</taxon>
        <taxon>Metazoa</taxon>
        <taxon>Cnidaria</taxon>
        <taxon>Myxozoa</taxon>
        <taxon>Myxosporea</taxon>
        <taxon>Bivalvulida</taxon>
        <taxon>Platysporina</taxon>
        <taxon>Myxobolidae</taxon>
        <taxon>Thelohanellus</taxon>
    </lineage>
</organism>
<dbReference type="EMBL" id="JWZT01003130">
    <property type="protein sequence ID" value="KII67568.1"/>
    <property type="molecule type" value="Genomic_DNA"/>
</dbReference>
<keyword evidence="3" id="KW-0067">ATP-binding</keyword>
<dbReference type="GO" id="GO:0005829">
    <property type="term" value="C:cytosol"/>
    <property type="evidence" value="ECO:0007669"/>
    <property type="project" value="TreeGrafter"/>
</dbReference>
<keyword evidence="2" id="KW-0547">Nucleotide-binding</keyword>
<dbReference type="PRINTS" id="PR00301">
    <property type="entry name" value="HEATSHOCK70"/>
</dbReference>
<dbReference type="Proteomes" id="UP000031668">
    <property type="component" value="Unassembled WGS sequence"/>
</dbReference>
<dbReference type="FunFam" id="3.30.420.40:FF:000171">
    <property type="entry name" value="Heat shock 70 kDa protein 4"/>
    <property type="match status" value="2"/>
</dbReference>
<dbReference type="Pfam" id="PF00012">
    <property type="entry name" value="HSP70"/>
    <property type="match status" value="1"/>
</dbReference>
<dbReference type="PANTHER" id="PTHR45639">
    <property type="entry name" value="HSC70CB, ISOFORM G-RELATED"/>
    <property type="match status" value="1"/>
</dbReference>
<evidence type="ECO:0000313" key="4">
    <source>
        <dbReference type="EMBL" id="KII67568.1"/>
    </source>
</evidence>
<dbReference type="Gene3D" id="3.90.640.10">
    <property type="entry name" value="Actin, Chain A, domain 4"/>
    <property type="match status" value="1"/>
</dbReference>
<dbReference type="SUPFAM" id="SSF53067">
    <property type="entry name" value="Actin-like ATPase domain"/>
    <property type="match status" value="2"/>
</dbReference>